<evidence type="ECO:0000256" key="1">
    <source>
        <dbReference type="SAM" id="Phobius"/>
    </source>
</evidence>
<keyword evidence="3" id="KW-1185">Reference proteome</keyword>
<comment type="caution">
    <text evidence="2">The sequence shown here is derived from an EMBL/GenBank/DDBJ whole genome shotgun (WGS) entry which is preliminary data.</text>
</comment>
<dbReference type="Proteomes" id="UP000033551">
    <property type="component" value="Unassembled WGS sequence"/>
</dbReference>
<feature type="non-terminal residue" evidence="2">
    <location>
        <position position="221"/>
    </location>
</feature>
<gene>
    <name evidence="2" type="ORF">VR44_34720</name>
</gene>
<name>A0A0F4ISM3_9ACTN</name>
<feature type="transmembrane region" description="Helical" evidence="1">
    <location>
        <begin position="27"/>
        <end position="47"/>
    </location>
</feature>
<dbReference type="PATRIC" id="fig|68223.7.peg.4009"/>
<reference evidence="2 3" key="1">
    <citation type="submission" date="2015-02" db="EMBL/GenBank/DDBJ databases">
        <authorList>
            <person name="Ju K.-S."/>
            <person name="Doroghazi J.R."/>
            <person name="Metcalf W."/>
        </authorList>
    </citation>
    <scope>NUCLEOTIDE SEQUENCE [LARGE SCALE GENOMIC DNA]</scope>
    <source>
        <strain evidence="2 3">NRRL ISP-5550</strain>
    </source>
</reference>
<evidence type="ECO:0000313" key="2">
    <source>
        <dbReference type="EMBL" id="KJY24654.1"/>
    </source>
</evidence>
<organism evidence="2 3">
    <name type="scientific">Streptomyces katrae</name>
    <dbReference type="NCBI Taxonomy" id="68223"/>
    <lineage>
        <taxon>Bacteria</taxon>
        <taxon>Bacillati</taxon>
        <taxon>Actinomycetota</taxon>
        <taxon>Actinomycetes</taxon>
        <taxon>Kitasatosporales</taxon>
        <taxon>Streptomycetaceae</taxon>
        <taxon>Streptomyces</taxon>
    </lineage>
</organism>
<keyword evidence="1" id="KW-0472">Membrane</keyword>
<sequence>MAGAGRGPAAPAARAVGPCAGGEGRTVNVLAVAVWAAVLLSSLGLLLGPRRARVPGTPEAHDLSEAAFLAGGPGTVVDAALVALLGDGRLVAGGPGIVHEGRRARGADPAERAVLSALRAAPSGWLYQVRYAAMLDPAVQEVGDALAARGMVSPPGSGRGRRRWGLVQAVVCAALIPVSLPVTFVAMALTREAQVPFVLEVLPVLVGGIVAGAWGARRARR</sequence>
<accession>A0A0F4ISM3</accession>
<dbReference type="NCBIfam" id="TIGR04222">
    <property type="entry name" value="near_uncomplex"/>
    <property type="match status" value="1"/>
</dbReference>
<dbReference type="AlphaFoldDB" id="A0A0F4ISM3"/>
<keyword evidence="1" id="KW-0812">Transmembrane</keyword>
<proteinExistence type="predicted"/>
<feature type="transmembrane region" description="Helical" evidence="1">
    <location>
        <begin position="195"/>
        <end position="216"/>
    </location>
</feature>
<dbReference type="EMBL" id="JZWV01001189">
    <property type="protein sequence ID" value="KJY24654.1"/>
    <property type="molecule type" value="Genomic_DNA"/>
</dbReference>
<dbReference type="InterPro" id="IPR026467">
    <property type="entry name" value="Ser/Gly_Cys_C_dom"/>
</dbReference>
<protein>
    <recommendedName>
        <fullName evidence="4">Integral membrane protein</fullName>
    </recommendedName>
</protein>
<feature type="transmembrane region" description="Helical" evidence="1">
    <location>
        <begin position="166"/>
        <end position="189"/>
    </location>
</feature>
<dbReference type="STRING" id="68223.GCA_002028425_05454"/>
<keyword evidence="1" id="KW-1133">Transmembrane helix</keyword>
<evidence type="ECO:0000313" key="3">
    <source>
        <dbReference type="Proteomes" id="UP000033551"/>
    </source>
</evidence>
<evidence type="ECO:0008006" key="4">
    <source>
        <dbReference type="Google" id="ProtNLM"/>
    </source>
</evidence>